<dbReference type="PANTHER" id="PTHR13370">
    <property type="entry name" value="RNA METHYLASE-RELATED"/>
    <property type="match status" value="1"/>
</dbReference>
<accession>A0ABX7HHA7</accession>
<feature type="domain" description="DNA methylase N-4/N-6" evidence="6">
    <location>
        <begin position="25"/>
        <end position="230"/>
    </location>
</feature>
<name>A0ABX7HHA7_9STAP</name>
<dbReference type="InterPro" id="IPR002052">
    <property type="entry name" value="DNA_methylase_N6_adenine_CS"/>
</dbReference>
<dbReference type="RefSeq" id="WP_103322422.1">
    <property type="nucleotide sequence ID" value="NZ_CP069486.1"/>
</dbReference>
<keyword evidence="8" id="KW-1185">Reference proteome</keyword>
<dbReference type="PANTHER" id="PTHR13370:SF3">
    <property type="entry name" value="TRNA (GUANINE(10)-N2)-METHYLTRANSFERASE HOMOLOG"/>
    <property type="match status" value="1"/>
</dbReference>
<sequence length="240" mass="27858">MDFNRTYLFDCVYGIKKLIASNALIDLVIADPPYVISRKSNFATMKDRKNSRVGTDFGNWDKNFDNQLWIEAAYEVIKPGGSLIIFNDFKKSSILTEICHNLGFIYKDTIIWQKTNPMPRNRDRRYAPDIEMLQWYVKPGKSWTFNRQDSAMERSVLKFPSESGGGFERYHPTQKPVKLIEHLINIHSNKEDIILDPFMGSGTTGVASMNTDRNFIGFDIDEKYVSIANKRTKFKQQKLF</sequence>
<keyword evidence="2" id="KW-0489">Methyltransferase</keyword>
<dbReference type="Proteomes" id="UP000627155">
    <property type="component" value="Chromosome"/>
</dbReference>
<evidence type="ECO:0000256" key="3">
    <source>
        <dbReference type="ARBA" id="ARBA00022679"/>
    </source>
</evidence>
<dbReference type="EMBL" id="CP069486">
    <property type="protein sequence ID" value="QRO86004.1"/>
    <property type="molecule type" value="Genomic_DNA"/>
</dbReference>
<dbReference type="Pfam" id="PF01555">
    <property type="entry name" value="N6_N4_Mtase"/>
    <property type="match status" value="1"/>
</dbReference>
<reference evidence="7 8" key="1">
    <citation type="submission" date="2021-02" db="EMBL/GenBank/DDBJ databases">
        <title>FDA dAtabase for Regulatory Grade micrObial Sequences (FDA-ARGOS): Supporting development and validation of Infectious Disease Dx tests.</title>
        <authorList>
            <person name="Sproer C."/>
            <person name="Gronow S."/>
            <person name="Severitt S."/>
            <person name="Schroder I."/>
            <person name="Tallon L."/>
            <person name="Sadzewicz L."/>
            <person name="Zhao X."/>
            <person name="Boylan J."/>
            <person name="Ott S."/>
            <person name="Bowen H."/>
            <person name="Vavikolanu K."/>
            <person name="Mehta A."/>
            <person name="Aluvathingal J."/>
            <person name="Nadendla S."/>
            <person name="Lowell S."/>
            <person name="Myers T."/>
            <person name="Yan Y."/>
            <person name="Sichtig H."/>
        </authorList>
    </citation>
    <scope>NUCLEOTIDE SEQUENCE [LARGE SCALE GENOMIC DNA]</scope>
    <source>
        <strain evidence="7 8">FDAARGOS_1207</strain>
    </source>
</reference>
<evidence type="ECO:0000313" key="8">
    <source>
        <dbReference type="Proteomes" id="UP000627155"/>
    </source>
</evidence>
<evidence type="ECO:0000256" key="1">
    <source>
        <dbReference type="ARBA" id="ARBA00006594"/>
    </source>
</evidence>
<dbReference type="InterPro" id="IPR001091">
    <property type="entry name" value="RM_Methyltransferase"/>
</dbReference>
<gene>
    <name evidence="7" type="ORF">I6J37_04860</name>
</gene>
<dbReference type="InterPro" id="IPR002941">
    <property type="entry name" value="DNA_methylase_N4/N6"/>
</dbReference>
<evidence type="ECO:0000256" key="2">
    <source>
        <dbReference type="ARBA" id="ARBA00022603"/>
    </source>
</evidence>
<dbReference type="InterPro" id="IPR029063">
    <property type="entry name" value="SAM-dependent_MTases_sf"/>
</dbReference>
<keyword evidence="3" id="KW-0808">Transferase</keyword>
<keyword evidence="4" id="KW-0680">Restriction system</keyword>
<organism evidence="7 8">
    <name type="scientific">Mammaliicoccus vitulinus</name>
    <dbReference type="NCBI Taxonomy" id="71237"/>
    <lineage>
        <taxon>Bacteria</taxon>
        <taxon>Bacillati</taxon>
        <taxon>Bacillota</taxon>
        <taxon>Bacilli</taxon>
        <taxon>Bacillales</taxon>
        <taxon>Staphylococcaceae</taxon>
        <taxon>Mammaliicoccus</taxon>
    </lineage>
</organism>
<evidence type="ECO:0000256" key="4">
    <source>
        <dbReference type="ARBA" id="ARBA00022747"/>
    </source>
</evidence>
<evidence type="ECO:0000313" key="7">
    <source>
        <dbReference type="EMBL" id="QRO86004.1"/>
    </source>
</evidence>
<dbReference type="PRINTS" id="PR00508">
    <property type="entry name" value="S21N4MTFRASE"/>
</dbReference>
<comment type="similarity">
    <text evidence="1 5">Belongs to the N(4)/N(6)-methyltransferase family.</text>
</comment>
<evidence type="ECO:0000259" key="6">
    <source>
        <dbReference type="Pfam" id="PF01555"/>
    </source>
</evidence>
<dbReference type="Gene3D" id="3.40.50.150">
    <property type="entry name" value="Vaccinia Virus protein VP39"/>
    <property type="match status" value="1"/>
</dbReference>
<dbReference type="SUPFAM" id="SSF53335">
    <property type="entry name" value="S-adenosyl-L-methionine-dependent methyltransferases"/>
    <property type="match status" value="1"/>
</dbReference>
<evidence type="ECO:0000256" key="5">
    <source>
        <dbReference type="RuleBase" id="RU362026"/>
    </source>
</evidence>
<protein>
    <recommendedName>
        <fullName evidence="5">Methyltransferase</fullName>
        <ecNumber evidence="5">2.1.1.-</ecNumber>
    </recommendedName>
</protein>
<dbReference type="EC" id="2.1.1.-" evidence="5"/>
<proteinExistence type="inferred from homology"/>
<dbReference type="PROSITE" id="PS00092">
    <property type="entry name" value="N6_MTASE"/>
    <property type="match status" value="1"/>
</dbReference>